<evidence type="ECO:0000313" key="2">
    <source>
        <dbReference type="EMBL" id="RKH43666.1"/>
    </source>
</evidence>
<dbReference type="Proteomes" id="UP000273405">
    <property type="component" value="Unassembled WGS sequence"/>
</dbReference>
<feature type="domain" description="Microbial-type PARG catalytic" evidence="1">
    <location>
        <begin position="7"/>
        <end position="157"/>
    </location>
</feature>
<protein>
    <submittedName>
        <fullName evidence="2">TIGR02452 family protein</fullName>
    </submittedName>
</protein>
<evidence type="ECO:0000313" key="3">
    <source>
        <dbReference type="Proteomes" id="UP000273405"/>
    </source>
</evidence>
<dbReference type="AlphaFoldDB" id="A0A3A8NH09"/>
<dbReference type="InterPro" id="IPR043472">
    <property type="entry name" value="Macro_dom-like"/>
</dbReference>
<dbReference type="PANTHER" id="PTHR35596">
    <property type="entry name" value="DUF2263 DOMAIN-CONTAINING PROTEIN"/>
    <property type="match status" value="1"/>
</dbReference>
<dbReference type="RefSeq" id="WP_120625544.1">
    <property type="nucleotide sequence ID" value="NZ_RAWG01000063.1"/>
</dbReference>
<dbReference type="SUPFAM" id="SSF52949">
    <property type="entry name" value="Macro domain-like"/>
    <property type="match status" value="1"/>
</dbReference>
<reference evidence="3" key="1">
    <citation type="submission" date="2018-09" db="EMBL/GenBank/DDBJ databases">
        <authorList>
            <person name="Livingstone P.G."/>
            <person name="Whitworth D.E."/>
        </authorList>
    </citation>
    <scope>NUCLEOTIDE SEQUENCE [LARGE SCALE GENOMIC DNA]</scope>
    <source>
        <strain evidence="3">CA040B</strain>
    </source>
</reference>
<gene>
    <name evidence="2" type="ORF">D7X12_12735</name>
</gene>
<dbReference type="InterPro" id="IPR012664">
    <property type="entry name" value="CHP02452"/>
</dbReference>
<evidence type="ECO:0000259" key="1">
    <source>
        <dbReference type="Pfam" id="PF10021"/>
    </source>
</evidence>
<accession>A0A3A8NH09</accession>
<dbReference type="InterPro" id="IPR019261">
    <property type="entry name" value="PARG_cat_microbial"/>
</dbReference>
<dbReference type="Gene3D" id="3.40.220.10">
    <property type="entry name" value="Leucine Aminopeptidase, subunit E, domain 1"/>
    <property type="match status" value="1"/>
</dbReference>
<dbReference type="Pfam" id="PF10021">
    <property type="entry name" value="PARG_cat_microb"/>
    <property type="match status" value="1"/>
</dbReference>
<dbReference type="OrthoDB" id="9806181at2"/>
<keyword evidence="3" id="KW-1185">Reference proteome</keyword>
<dbReference type="PANTHER" id="PTHR35596:SF1">
    <property type="entry name" value="MICROBIAL-TYPE PARG CATALYTIC DOMAIN-CONTAINING PROTEIN"/>
    <property type="match status" value="1"/>
</dbReference>
<dbReference type="NCBIfam" id="TIGR02452">
    <property type="entry name" value="TIGR02452 family protein"/>
    <property type="match status" value="1"/>
</dbReference>
<organism evidence="2 3">
    <name type="scientific">Corallococcus sicarius</name>
    <dbReference type="NCBI Taxonomy" id="2316726"/>
    <lineage>
        <taxon>Bacteria</taxon>
        <taxon>Pseudomonadati</taxon>
        <taxon>Myxococcota</taxon>
        <taxon>Myxococcia</taxon>
        <taxon>Myxococcales</taxon>
        <taxon>Cystobacterineae</taxon>
        <taxon>Myxococcaceae</taxon>
        <taxon>Corallococcus</taxon>
    </lineage>
</organism>
<sequence>MSLSGIAKETVGIVERGEYVSPSGQPVLFRESVERALRGTVLYRPGDFAGLPWPEPRAGGVAPRIEVTSEKTGAASRRLVEAEGVAGVVALNFASAKNPGGGFLGGAKAQEEDLARCSALYASLLTQRDYYDANRADRSPLYTDHLIYSPEVPFFRDEGLNLLEQPFGVSLITAPAPNAGSAERNAPHLVPRLREVLHARALKVLQVAAHHGHRTLVLGAWGCGAFRNNPNDAADAFANALGAFPGVFERVVFAVWERGGDGPNLRAFRERFAHEEGLRLGSHRGIGC</sequence>
<dbReference type="PIRSF" id="PIRSF014899">
    <property type="entry name" value="UCP014899"/>
    <property type="match status" value="1"/>
</dbReference>
<name>A0A3A8NH09_9BACT</name>
<proteinExistence type="predicted"/>
<dbReference type="EMBL" id="RAWG01000063">
    <property type="protein sequence ID" value="RKH43666.1"/>
    <property type="molecule type" value="Genomic_DNA"/>
</dbReference>
<comment type="caution">
    <text evidence="2">The sequence shown here is derived from an EMBL/GenBank/DDBJ whole genome shotgun (WGS) entry which is preliminary data.</text>
</comment>